<feature type="transmembrane region" description="Helical" evidence="1">
    <location>
        <begin position="49"/>
        <end position="74"/>
    </location>
</feature>
<evidence type="ECO:0000313" key="2">
    <source>
        <dbReference type="EMBL" id="MBB6038598.1"/>
    </source>
</evidence>
<keyword evidence="3" id="KW-1185">Reference proteome</keyword>
<sequence length="171" mass="18694">MVDLRRGLVRMAAGGQLLMTLLVVYWTAVTNAHFADSLRLGGETLDRELGVAGVGIAAFVAFFLLIPLANAALATVNLGPCPRWSVMSAWVLNLANLATVLTWGLVMDNGWPIAGVDWYEVNRQAMWFFDEDLNLQANALTIFTFGIAFVVTALLTYPAVRPQARRRLAPS</sequence>
<comment type="caution">
    <text evidence="2">The sequence shown here is derived from an EMBL/GenBank/DDBJ whole genome shotgun (WGS) entry which is preliminary data.</text>
</comment>
<gene>
    <name evidence="2" type="ORF">HNR73_006484</name>
</gene>
<evidence type="ECO:0000256" key="1">
    <source>
        <dbReference type="SAM" id="Phobius"/>
    </source>
</evidence>
<feature type="transmembrane region" description="Helical" evidence="1">
    <location>
        <begin position="7"/>
        <end position="29"/>
    </location>
</feature>
<evidence type="ECO:0000313" key="3">
    <source>
        <dbReference type="Proteomes" id="UP000548476"/>
    </source>
</evidence>
<reference evidence="2 3" key="1">
    <citation type="submission" date="2020-08" db="EMBL/GenBank/DDBJ databases">
        <title>Genomic Encyclopedia of Type Strains, Phase IV (KMG-IV): sequencing the most valuable type-strain genomes for metagenomic binning, comparative biology and taxonomic classification.</title>
        <authorList>
            <person name="Goeker M."/>
        </authorList>
    </citation>
    <scope>NUCLEOTIDE SEQUENCE [LARGE SCALE GENOMIC DNA]</scope>
    <source>
        <strain evidence="2 3">YIM 65646</strain>
    </source>
</reference>
<keyword evidence="1" id="KW-0812">Transmembrane</keyword>
<proteinExistence type="predicted"/>
<organism evidence="2 3">
    <name type="scientific">Phytomonospora endophytica</name>
    <dbReference type="NCBI Taxonomy" id="714109"/>
    <lineage>
        <taxon>Bacteria</taxon>
        <taxon>Bacillati</taxon>
        <taxon>Actinomycetota</taxon>
        <taxon>Actinomycetes</taxon>
        <taxon>Micromonosporales</taxon>
        <taxon>Micromonosporaceae</taxon>
        <taxon>Phytomonospora</taxon>
    </lineage>
</organism>
<protein>
    <submittedName>
        <fullName evidence="2">DMSO/TMAO reductase YedYZ heme-binding membrane subunit</fullName>
    </submittedName>
</protein>
<dbReference type="EMBL" id="JACHGT010000017">
    <property type="protein sequence ID" value="MBB6038598.1"/>
    <property type="molecule type" value="Genomic_DNA"/>
</dbReference>
<dbReference type="AlphaFoldDB" id="A0A841FY03"/>
<accession>A0A841FY03</accession>
<dbReference type="Proteomes" id="UP000548476">
    <property type="component" value="Unassembled WGS sequence"/>
</dbReference>
<feature type="transmembrane region" description="Helical" evidence="1">
    <location>
        <begin position="86"/>
        <end position="106"/>
    </location>
</feature>
<feature type="transmembrane region" description="Helical" evidence="1">
    <location>
        <begin position="135"/>
        <end position="157"/>
    </location>
</feature>
<keyword evidence="1" id="KW-1133">Transmembrane helix</keyword>
<dbReference type="RefSeq" id="WP_184791383.1">
    <property type="nucleotide sequence ID" value="NZ_BONT01000069.1"/>
</dbReference>
<keyword evidence="1" id="KW-0472">Membrane</keyword>
<name>A0A841FY03_9ACTN</name>